<sequence length="809" mass="90274">MDSFFNIRSFDDGSSYNCSVANKTTVITNAYNGIPETLILNVSAWVLLIILFTVLRHHAGDYGRLALVNNGGNRKRWTEIFYSRGTSLVEQPHTSSNGARRDDGPSSSSGANANGGLDEPRGSITSHSTADSTPLSPINYDQGIFSWIMITLKLRKEQVLLHTGPDAVYYLSFQKHLMLVMGIITVISLVVILPVNFLNGPANNVNDVNSFARTTMSNIPPDSAWLWVHVIVAIIYVPLIVLIMRRSSGRNAFKKAATRTIMITNISPNDRNKTVIRNYIQELFPDVSIEDVQIAYNISKLYGKNSEYERVWDAKMYCEQHRDRDSLVVRTQMCSCKTENAYEYYQREERALHGDVCRLRAAALNEPLGIAFLTVSTVQEAQNIVAHFSPGTYRQWDLSFAPSPNDLFWENLNVSRGHWMLKWATVNVILFVILFFLTTPAMVVNLLNSVALAKDKIYTLSPLISEFLPTLMLWVLSILMPVIVAFSDKWMSHYTKSKQNYSIMTKCFGYLLFMILILPSLGLTSAQALLEWSVSDQSLRWECFFVPDRGSFYVNYIITSAFIGTSLELMRFPELIVYIYMLITAKSKAETPYIRKSILLEFPFGTHYAWSTLVFTISTVYSVFCPLIMPFAMVYVCFKHFVDRYNLYFAYGPSNMISRNGGKIHSTAVTMTKFSVVILLLVMAMISAVRGSGMARAIILSITLIITLTLFTFMSPIKRCTQARRPSIVEIAGPTPVYIPDVLKPRNAHNSTPLGPHSYNGSGTTTVPASSNAGVGIGGAAPGVFGGYGSDSVSDFDASSQCSVNNVDA</sequence>
<dbReference type="STRING" id="7370.T1PFX9"/>
<dbReference type="RefSeq" id="XP_005179121.1">
    <property type="nucleotide sequence ID" value="XM_005179064.3"/>
</dbReference>
<feature type="transmembrane region" description="Helical" evidence="8">
    <location>
        <begin position="426"/>
        <end position="447"/>
    </location>
</feature>
<dbReference type="OrthoDB" id="1689567at2759"/>
<evidence type="ECO:0000256" key="3">
    <source>
        <dbReference type="ARBA" id="ARBA00022448"/>
    </source>
</evidence>
<reference evidence="14" key="2">
    <citation type="submission" date="2020-05" db="UniProtKB">
        <authorList>
            <consortium name="EnsemblMetazoa"/>
        </authorList>
    </citation>
    <scope>IDENTIFICATION</scope>
    <source>
        <strain evidence="13">Aabys</strain>
    </source>
</reference>
<accession>T1PFX9</accession>
<name>T1PFX9_MUSDO</name>
<evidence type="ECO:0000256" key="6">
    <source>
        <dbReference type="ARBA" id="ARBA00023136"/>
    </source>
</evidence>
<dbReference type="Proteomes" id="UP001652621">
    <property type="component" value="Unplaced"/>
</dbReference>
<evidence type="ECO:0000259" key="10">
    <source>
        <dbReference type="Pfam" id="PF13967"/>
    </source>
</evidence>
<dbReference type="GO" id="GO:0005886">
    <property type="term" value="C:plasma membrane"/>
    <property type="evidence" value="ECO:0007669"/>
    <property type="project" value="TreeGrafter"/>
</dbReference>
<dbReference type="PANTHER" id="PTHR13018:SF5">
    <property type="entry name" value="RE44586P"/>
    <property type="match status" value="1"/>
</dbReference>
<evidence type="ECO:0000259" key="9">
    <source>
        <dbReference type="Pfam" id="PF02714"/>
    </source>
</evidence>
<feature type="transmembrane region" description="Helical" evidence="8">
    <location>
        <begin position="616"/>
        <end position="638"/>
    </location>
</feature>
<feature type="compositionally biased region" description="Low complexity" evidence="7">
    <location>
        <begin position="105"/>
        <end position="116"/>
    </location>
</feature>
<dbReference type="Pfam" id="PF14703">
    <property type="entry name" value="PHM7_cyt"/>
    <property type="match status" value="1"/>
</dbReference>
<dbReference type="InterPro" id="IPR027815">
    <property type="entry name" value="CSC1/OSCA1-like_cyt"/>
</dbReference>
<dbReference type="EnsemblMetazoa" id="MDOA007904-RB">
    <property type="protein sequence ID" value="MDOA007904-PB"/>
    <property type="gene ID" value="MDOA007904"/>
</dbReference>
<evidence type="ECO:0000313" key="17">
    <source>
        <dbReference type="RefSeq" id="XP_005179122.1"/>
    </source>
</evidence>
<dbReference type="KEGG" id="mde:101894742"/>
<feature type="transmembrane region" description="Helical" evidence="8">
    <location>
        <begin position="668"/>
        <end position="689"/>
    </location>
</feature>
<dbReference type="PANTHER" id="PTHR13018">
    <property type="entry name" value="PROBABLE MEMBRANE PROTEIN DUF221-RELATED"/>
    <property type="match status" value="1"/>
</dbReference>
<evidence type="ECO:0000256" key="8">
    <source>
        <dbReference type="SAM" id="Phobius"/>
    </source>
</evidence>
<comment type="subcellular location">
    <subcellularLocation>
        <location evidence="1">Membrane</location>
        <topology evidence="1">Multi-pass membrane protein</topology>
    </subcellularLocation>
</comment>
<dbReference type="Pfam" id="PF02714">
    <property type="entry name" value="RSN1_7TM"/>
    <property type="match status" value="1"/>
</dbReference>
<feature type="region of interest" description="Disordered" evidence="7">
    <location>
        <begin position="89"/>
        <end position="131"/>
    </location>
</feature>
<feature type="domain" description="CSC1/OSCA1-like N-terminal transmembrane" evidence="10">
    <location>
        <begin position="137"/>
        <end position="243"/>
    </location>
</feature>
<dbReference type="RefSeq" id="XP_005179122.1">
    <property type="nucleotide sequence ID" value="XM_005179065.3"/>
</dbReference>
<feature type="domain" description="CSC1/OSCA1-like 7TM region" evidence="9">
    <location>
        <begin position="423"/>
        <end position="684"/>
    </location>
</feature>
<dbReference type="AlphaFoldDB" id="T1PFX9"/>
<evidence type="ECO:0000313" key="16">
    <source>
        <dbReference type="RefSeq" id="XP_005179121.1"/>
    </source>
</evidence>
<feature type="transmembrane region" description="Helical" evidence="8">
    <location>
        <begin position="38"/>
        <end position="55"/>
    </location>
</feature>
<evidence type="ECO:0000259" key="11">
    <source>
        <dbReference type="Pfam" id="PF14703"/>
    </source>
</evidence>
<gene>
    <name evidence="13" type="primary">101894742</name>
    <name evidence="16 17" type="synonym">LOC101894742</name>
</gene>
<keyword evidence="5 8" id="KW-1133">Transmembrane helix</keyword>
<evidence type="ECO:0000313" key="12">
    <source>
        <dbReference type="EMBL" id="AFP61679.1"/>
    </source>
</evidence>
<dbReference type="Pfam" id="PF13967">
    <property type="entry name" value="RSN1_TM"/>
    <property type="match status" value="1"/>
</dbReference>
<dbReference type="InterPro" id="IPR032880">
    <property type="entry name" value="CSC1/OSCA1-like_N"/>
</dbReference>
<evidence type="ECO:0000313" key="13">
    <source>
        <dbReference type="EnsemblMetazoa" id="MDOA007904-PA"/>
    </source>
</evidence>
<keyword evidence="3" id="KW-0813">Transport</keyword>
<dbReference type="VEuPathDB" id="VectorBase:MDOA007904"/>
<feature type="domain" description="CSC1/OSCA1-like cytosolic" evidence="11">
    <location>
        <begin position="259"/>
        <end position="411"/>
    </location>
</feature>
<evidence type="ECO:0000256" key="1">
    <source>
        <dbReference type="ARBA" id="ARBA00004141"/>
    </source>
</evidence>
<evidence type="ECO:0000256" key="7">
    <source>
        <dbReference type="SAM" id="MobiDB-lite"/>
    </source>
</evidence>
<evidence type="ECO:0000256" key="5">
    <source>
        <dbReference type="ARBA" id="ARBA00022989"/>
    </source>
</evidence>
<reference evidence="12" key="1">
    <citation type="submission" date="2012-08" db="EMBL/GenBank/DDBJ databases">
        <title>Transcriptome of adult Musca domestica launches a platform for comparative house fly gene expression and characterization of differential gene expression among resistant and susceptible house flies.</title>
        <authorList>
            <person name="Liu N."/>
            <person name="Zhang L."/>
            <person name="Li M."/>
            <person name="Reid W."/>
        </authorList>
    </citation>
    <scope>NUCLEOTIDE SEQUENCE</scope>
    <source>
        <strain evidence="12">ALHF</strain>
        <tissue evidence="12">Whole body</tissue>
    </source>
</reference>
<evidence type="ECO:0000256" key="4">
    <source>
        <dbReference type="ARBA" id="ARBA00022692"/>
    </source>
</evidence>
<protein>
    <submittedName>
        <fullName evidence="16 17">CSC1-like protein 1</fullName>
    </submittedName>
</protein>
<keyword evidence="15" id="KW-1185">Reference proteome</keyword>
<dbReference type="eggNOG" id="KOG1134">
    <property type="taxonomic scope" value="Eukaryota"/>
</dbReference>
<keyword evidence="4 8" id="KW-0812">Transmembrane</keyword>
<feature type="compositionally biased region" description="Polar residues" evidence="7">
    <location>
        <begin position="89"/>
        <end position="98"/>
    </location>
</feature>
<feature type="transmembrane region" description="Helical" evidence="8">
    <location>
        <begin position="695"/>
        <end position="715"/>
    </location>
</feature>
<dbReference type="EMBL" id="KA647050">
    <property type="protein sequence ID" value="AFP61679.1"/>
    <property type="molecule type" value="mRNA"/>
</dbReference>
<reference evidence="16 17" key="3">
    <citation type="submission" date="2025-04" db="UniProtKB">
        <authorList>
            <consortium name="RefSeq"/>
        </authorList>
    </citation>
    <scope>IDENTIFICATION</scope>
    <source>
        <strain evidence="16 17">Aabys</strain>
    </source>
</reference>
<organism evidence="12">
    <name type="scientific">Musca domestica</name>
    <name type="common">House fly</name>
    <dbReference type="NCBI Taxonomy" id="7370"/>
    <lineage>
        <taxon>Eukaryota</taxon>
        <taxon>Metazoa</taxon>
        <taxon>Ecdysozoa</taxon>
        <taxon>Arthropoda</taxon>
        <taxon>Hexapoda</taxon>
        <taxon>Insecta</taxon>
        <taxon>Pterygota</taxon>
        <taxon>Neoptera</taxon>
        <taxon>Endopterygota</taxon>
        <taxon>Diptera</taxon>
        <taxon>Brachycera</taxon>
        <taxon>Muscomorpha</taxon>
        <taxon>Muscoidea</taxon>
        <taxon>Muscidae</taxon>
        <taxon>Musca</taxon>
    </lineage>
</organism>
<dbReference type="InterPro" id="IPR003864">
    <property type="entry name" value="CSC1/OSCA1-like_7TM"/>
</dbReference>
<dbReference type="InterPro" id="IPR045122">
    <property type="entry name" value="Csc1-like"/>
</dbReference>
<keyword evidence="6 8" id="KW-0472">Membrane</keyword>
<evidence type="ECO:0000313" key="15">
    <source>
        <dbReference type="Proteomes" id="UP001652621"/>
    </source>
</evidence>
<feature type="transmembrane region" description="Helical" evidence="8">
    <location>
        <begin position="467"/>
        <end position="486"/>
    </location>
</feature>
<dbReference type="VEuPathDB" id="VectorBase:MDOMA2_018451"/>
<feature type="transmembrane region" description="Helical" evidence="8">
    <location>
        <begin position="507"/>
        <end position="530"/>
    </location>
</feature>
<comment type="similarity">
    <text evidence="2">Belongs to the CSC1 (TC 1.A.17) family.</text>
</comment>
<dbReference type="EnsemblMetazoa" id="MDOA007904-RA">
    <property type="protein sequence ID" value="MDOA007904-PA"/>
    <property type="gene ID" value="MDOA007904"/>
</dbReference>
<feature type="transmembrane region" description="Helical" evidence="8">
    <location>
        <begin position="177"/>
        <end position="197"/>
    </location>
</feature>
<proteinExistence type="evidence at transcript level"/>
<feature type="transmembrane region" description="Helical" evidence="8">
    <location>
        <begin position="224"/>
        <end position="244"/>
    </location>
</feature>
<evidence type="ECO:0000256" key="2">
    <source>
        <dbReference type="ARBA" id="ARBA00007779"/>
    </source>
</evidence>
<evidence type="ECO:0000313" key="14">
    <source>
        <dbReference type="EnsemblMetazoa" id="MDOA007904-PB"/>
    </source>
</evidence>
<dbReference type="GO" id="GO:0005227">
    <property type="term" value="F:calcium-activated cation channel activity"/>
    <property type="evidence" value="ECO:0007669"/>
    <property type="project" value="InterPro"/>
</dbReference>